<comment type="caution">
    <text evidence="1">The sequence shown here is derived from an EMBL/GenBank/DDBJ whole genome shotgun (WGS) entry which is preliminary data.</text>
</comment>
<proteinExistence type="predicted"/>
<protein>
    <submittedName>
        <fullName evidence="1">Uncharacterized protein</fullName>
    </submittedName>
</protein>
<name>A0AAV9NWN3_9PEZI</name>
<dbReference type="EMBL" id="JAVRRT010000025">
    <property type="protein sequence ID" value="KAK5163500.1"/>
    <property type="molecule type" value="Genomic_DNA"/>
</dbReference>
<gene>
    <name evidence="1" type="ORF">LTR77_010682</name>
</gene>
<reference evidence="1 2" key="1">
    <citation type="submission" date="2023-08" db="EMBL/GenBank/DDBJ databases">
        <title>Black Yeasts Isolated from many extreme environments.</title>
        <authorList>
            <person name="Coleine C."/>
            <person name="Stajich J.E."/>
            <person name="Selbmann L."/>
        </authorList>
    </citation>
    <scope>NUCLEOTIDE SEQUENCE [LARGE SCALE GENOMIC DNA]</scope>
    <source>
        <strain evidence="1 2">CCFEE 5935</strain>
    </source>
</reference>
<dbReference type="RefSeq" id="XP_064653977.1">
    <property type="nucleotide sequence ID" value="XM_064807899.1"/>
</dbReference>
<dbReference type="AlphaFoldDB" id="A0AAV9NWN3"/>
<dbReference type="GeneID" id="89932007"/>
<accession>A0AAV9NWN3</accession>
<dbReference type="Proteomes" id="UP001337655">
    <property type="component" value="Unassembled WGS sequence"/>
</dbReference>
<organism evidence="1 2">
    <name type="scientific">Saxophila tyrrhenica</name>
    <dbReference type="NCBI Taxonomy" id="1690608"/>
    <lineage>
        <taxon>Eukaryota</taxon>
        <taxon>Fungi</taxon>
        <taxon>Dikarya</taxon>
        <taxon>Ascomycota</taxon>
        <taxon>Pezizomycotina</taxon>
        <taxon>Dothideomycetes</taxon>
        <taxon>Dothideomycetidae</taxon>
        <taxon>Mycosphaerellales</taxon>
        <taxon>Extremaceae</taxon>
        <taxon>Saxophila</taxon>
    </lineage>
</organism>
<sequence length="139" mass="15596">MNNLNPDFTSEKAPHTYSTDMANASSNWSIEPLLPFPPKDWGRMLDQVQYCLLENMTAAELLQLLHNSSRAATAIEKHEATIADTTKRREHQRLLIEVQMFDYSRCISMADGLGLWLGHKGLCVDQSGVPVLDSFALFG</sequence>
<evidence type="ECO:0000313" key="1">
    <source>
        <dbReference type="EMBL" id="KAK5163500.1"/>
    </source>
</evidence>
<keyword evidence="2" id="KW-1185">Reference proteome</keyword>
<evidence type="ECO:0000313" key="2">
    <source>
        <dbReference type="Proteomes" id="UP001337655"/>
    </source>
</evidence>